<dbReference type="GeneID" id="54559680"/>
<name>A0A6A6CLT2_ZASCE</name>
<reference evidence="2" key="1">
    <citation type="journal article" date="2020" name="Stud. Mycol.">
        <title>101 Dothideomycetes genomes: a test case for predicting lifestyles and emergence of pathogens.</title>
        <authorList>
            <person name="Haridas S."/>
            <person name="Albert R."/>
            <person name="Binder M."/>
            <person name="Bloem J."/>
            <person name="Labutti K."/>
            <person name="Salamov A."/>
            <person name="Andreopoulos B."/>
            <person name="Baker S."/>
            <person name="Barry K."/>
            <person name="Bills G."/>
            <person name="Bluhm B."/>
            <person name="Cannon C."/>
            <person name="Castanera R."/>
            <person name="Culley D."/>
            <person name="Daum C."/>
            <person name="Ezra D."/>
            <person name="Gonzalez J."/>
            <person name="Henrissat B."/>
            <person name="Kuo A."/>
            <person name="Liang C."/>
            <person name="Lipzen A."/>
            <person name="Lutzoni F."/>
            <person name="Magnuson J."/>
            <person name="Mondo S."/>
            <person name="Nolan M."/>
            <person name="Ohm R."/>
            <person name="Pangilinan J."/>
            <person name="Park H.-J."/>
            <person name="Ramirez L."/>
            <person name="Alfaro M."/>
            <person name="Sun H."/>
            <person name="Tritt A."/>
            <person name="Yoshinaga Y."/>
            <person name="Zwiers L.-H."/>
            <person name="Turgeon B."/>
            <person name="Goodwin S."/>
            <person name="Spatafora J."/>
            <person name="Crous P."/>
            <person name="Grigoriev I."/>
        </authorList>
    </citation>
    <scope>NUCLEOTIDE SEQUENCE</scope>
    <source>
        <strain evidence="2">ATCC 36951</strain>
    </source>
</reference>
<sequence length="196" mass="22464">MHRFWVAMGLYTATGWRFGVLEWVLLWQTSTIVINISCPPRQYFWCKTLCMSMGIAAQLSQAWQLVAPIDAVGRQWITFMTVAYPPPLIFEDVRDMKGDDAAGRRTLALMLGEWPVRIWFAVIMGFMPVMVHVFLFSLVGAEIWRIVLCDSFVAVICWTTVVRSLTMRSVKADRATYQLFIFSYVVVLSCGCILWA</sequence>
<protein>
    <submittedName>
        <fullName evidence="2">Uncharacterized protein</fullName>
    </submittedName>
</protein>
<dbReference type="AlphaFoldDB" id="A0A6A6CLT2"/>
<accession>A0A6A6CLT2</accession>
<keyword evidence="1" id="KW-0472">Membrane</keyword>
<proteinExistence type="predicted"/>
<organism evidence="2 3">
    <name type="scientific">Zasmidium cellare ATCC 36951</name>
    <dbReference type="NCBI Taxonomy" id="1080233"/>
    <lineage>
        <taxon>Eukaryota</taxon>
        <taxon>Fungi</taxon>
        <taxon>Dikarya</taxon>
        <taxon>Ascomycota</taxon>
        <taxon>Pezizomycotina</taxon>
        <taxon>Dothideomycetes</taxon>
        <taxon>Dothideomycetidae</taxon>
        <taxon>Mycosphaerellales</taxon>
        <taxon>Mycosphaerellaceae</taxon>
        <taxon>Zasmidium</taxon>
    </lineage>
</organism>
<dbReference type="OrthoDB" id="434972at2759"/>
<keyword evidence="1" id="KW-0812">Transmembrane</keyword>
<feature type="transmembrane region" description="Helical" evidence="1">
    <location>
        <begin position="143"/>
        <end position="165"/>
    </location>
</feature>
<dbReference type="EMBL" id="ML993594">
    <property type="protein sequence ID" value="KAF2167168.1"/>
    <property type="molecule type" value="Genomic_DNA"/>
</dbReference>
<evidence type="ECO:0000313" key="2">
    <source>
        <dbReference type="EMBL" id="KAF2167168.1"/>
    </source>
</evidence>
<evidence type="ECO:0000256" key="1">
    <source>
        <dbReference type="SAM" id="Phobius"/>
    </source>
</evidence>
<dbReference type="RefSeq" id="XP_033668057.1">
    <property type="nucleotide sequence ID" value="XM_033806408.1"/>
</dbReference>
<evidence type="ECO:0000313" key="3">
    <source>
        <dbReference type="Proteomes" id="UP000799537"/>
    </source>
</evidence>
<keyword evidence="3" id="KW-1185">Reference proteome</keyword>
<dbReference type="Proteomes" id="UP000799537">
    <property type="component" value="Unassembled WGS sequence"/>
</dbReference>
<gene>
    <name evidence="2" type="ORF">M409DRAFT_22596</name>
</gene>
<feature type="transmembrane region" description="Helical" evidence="1">
    <location>
        <begin position="114"/>
        <end position="137"/>
    </location>
</feature>
<keyword evidence="1" id="KW-1133">Transmembrane helix</keyword>
<feature type="transmembrane region" description="Helical" evidence="1">
    <location>
        <begin position="177"/>
        <end position="195"/>
    </location>
</feature>